<dbReference type="Pfam" id="PF06985">
    <property type="entry name" value="HET"/>
    <property type="match status" value="1"/>
</dbReference>
<dbReference type="InterPro" id="IPR010730">
    <property type="entry name" value="HET"/>
</dbReference>
<dbReference type="PANTHER" id="PTHR24148">
    <property type="entry name" value="ANKYRIN REPEAT DOMAIN-CONTAINING PROTEIN 39 HOMOLOG-RELATED"/>
    <property type="match status" value="1"/>
</dbReference>
<dbReference type="Pfam" id="PF26639">
    <property type="entry name" value="Het-6_barrel"/>
    <property type="match status" value="1"/>
</dbReference>
<reference evidence="3" key="1">
    <citation type="submission" date="2021-10" db="EMBL/GenBank/DDBJ databases">
        <authorList>
            <person name="Piombo E."/>
        </authorList>
    </citation>
    <scope>NUCLEOTIDE SEQUENCE</scope>
</reference>
<dbReference type="Proteomes" id="UP000696573">
    <property type="component" value="Unassembled WGS sequence"/>
</dbReference>
<proteinExistence type="predicted"/>
<feature type="compositionally biased region" description="Basic and acidic residues" evidence="1">
    <location>
        <begin position="119"/>
        <end position="154"/>
    </location>
</feature>
<name>A0A9N9VFR7_9HYPO</name>
<dbReference type="InterPro" id="IPR052895">
    <property type="entry name" value="HetReg/Transcr_Mod"/>
</dbReference>
<evidence type="ECO:0000259" key="2">
    <source>
        <dbReference type="Pfam" id="PF06985"/>
    </source>
</evidence>
<sequence length="1025" mass="112398">MSSDSDSSYGGGGGYSYGGGGYGRAASSSSESESESDRDTRHGGWGSHYGGRGGGMSSGTGAGGNTSSAYGSGGVSHGAASTGRSLEVETDVGPHHDEIVQENLEQDRSSARPSGTETLQDHNQGERPSFEPAASHRSDGGHGIEHDGDGGVHDDGDESENDDDHDDNGTESGTDEDLSLAVVQDATEDSSSSTHSISGWLGLNSDSENEGANRGNGSNSRDSSRNRGVNRGGGVRVGDAEVGFHDIDAALPDNSEAGGIGIYVRLDSTESFSDRDFFNGNPPIVRFQLLNASHPKQHTQQLNDTETAQGNNDGRIQAQAETLQVNLANQLNSITDTYRTLTAEEVPSSRLAEPQPATDSQVPAFEESRRMKYIKALELRIKRDTAPIFASTGYGTIQRQSYANSSTESDFWMPFCHCLPADFSRGPTYTALPGRSHIRVITIRPSKGDEILSCTLDTVDLDNLDKPYEAISYQWGSPKVSKTPISISGKEVFISTTLTDILMQLRFHDRVRIVWADALCINQGDHAERQQQVGLMRRVYSQASRVVICLGAQKSLAKESLSAVKKLTSIWLRFQNSPSATLKKNQGVLDKKYRSTVGQDTMKNILRIFQDSYWTRLWVVQEVVSSRLAVVQWGNEEISWTLVGLAAVLIRNQESLWQRFTSSGASEAAVLGLLNAYLMYRLPSANFRGSSMSFLDVLRLTRRFTVTVLLDRIYAVLGLPSQQTEAGKVFITPNYRILREGLYTRVFYWVTATHETPLEILSTVRHIKRIDPGFPTWIPQWHIDPIRSIAGSHHKSMKFNASANCPPNPLFQVNWKLDERSLMLEGLILGVIKSSAKPLPAELPPKATWGARQLAEHNAQLEEWAMNHLSSEPKKMALSLTLTAGQDWYGSIIKERVDYEQHLKGFLDWTCTQNWMSSLYNGLTAGQGSLRAERYAQAMRNVCHGRKAFTATGCSMGLGPDVLRPGDLVCVLFGGPVPYILRPLRGNVYHFVGECFVPGQMDGEAVARWKAGTLGAQEPERFVLK</sequence>
<feature type="region of interest" description="Disordered" evidence="1">
    <location>
        <begin position="1"/>
        <end position="236"/>
    </location>
</feature>
<dbReference type="PANTHER" id="PTHR24148:SF64">
    <property type="entry name" value="HETEROKARYON INCOMPATIBILITY DOMAIN-CONTAINING PROTEIN"/>
    <property type="match status" value="1"/>
</dbReference>
<feature type="compositionally biased region" description="Basic and acidic residues" evidence="1">
    <location>
        <begin position="92"/>
        <end position="110"/>
    </location>
</feature>
<dbReference type="EMBL" id="CABFNQ020000679">
    <property type="protein sequence ID" value="CAH0022518.1"/>
    <property type="molecule type" value="Genomic_DNA"/>
</dbReference>
<evidence type="ECO:0000256" key="1">
    <source>
        <dbReference type="SAM" id="MobiDB-lite"/>
    </source>
</evidence>
<feature type="compositionally biased region" description="Gly residues" evidence="1">
    <location>
        <begin position="9"/>
        <end position="23"/>
    </location>
</feature>
<evidence type="ECO:0000313" key="4">
    <source>
        <dbReference type="Proteomes" id="UP000696573"/>
    </source>
</evidence>
<feature type="domain" description="Heterokaryon incompatibility" evidence="2">
    <location>
        <begin position="468"/>
        <end position="622"/>
    </location>
</feature>
<dbReference type="OrthoDB" id="4587016at2759"/>
<gene>
    <name evidence="3" type="ORF">CRHIZ90672A_00016328</name>
</gene>
<dbReference type="AlphaFoldDB" id="A0A9N9VFR7"/>
<evidence type="ECO:0000313" key="3">
    <source>
        <dbReference type="EMBL" id="CAH0022518.1"/>
    </source>
</evidence>
<accession>A0A9N9VFR7</accession>
<comment type="caution">
    <text evidence="3">The sequence shown here is derived from an EMBL/GenBank/DDBJ whole genome shotgun (WGS) entry which is preliminary data.</text>
</comment>
<feature type="compositionally biased region" description="Acidic residues" evidence="1">
    <location>
        <begin position="155"/>
        <end position="166"/>
    </location>
</feature>
<feature type="compositionally biased region" description="Gly residues" evidence="1">
    <location>
        <begin position="43"/>
        <end position="64"/>
    </location>
</feature>
<organism evidence="3 4">
    <name type="scientific">Clonostachys rhizophaga</name>
    <dbReference type="NCBI Taxonomy" id="160324"/>
    <lineage>
        <taxon>Eukaryota</taxon>
        <taxon>Fungi</taxon>
        <taxon>Dikarya</taxon>
        <taxon>Ascomycota</taxon>
        <taxon>Pezizomycotina</taxon>
        <taxon>Sordariomycetes</taxon>
        <taxon>Hypocreomycetidae</taxon>
        <taxon>Hypocreales</taxon>
        <taxon>Bionectriaceae</taxon>
        <taxon>Clonostachys</taxon>
    </lineage>
</organism>
<keyword evidence="4" id="KW-1185">Reference proteome</keyword>
<feature type="compositionally biased region" description="Low complexity" evidence="1">
    <location>
        <begin position="210"/>
        <end position="229"/>
    </location>
</feature>
<protein>
    <recommendedName>
        <fullName evidence="2">Heterokaryon incompatibility domain-containing protein</fullName>
    </recommendedName>
</protein>